<reference evidence="1 2" key="1">
    <citation type="submission" date="2024-01" db="EMBL/GenBank/DDBJ databases">
        <title>The complete chloroplast genome sequence of Lithospermum erythrorhizon: insights into the phylogenetic relationship among Boraginaceae species and the maternal lineages of purple gromwells.</title>
        <authorList>
            <person name="Okada T."/>
            <person name="Watanabe K."/>
        </authorList>
    </citation>
    <scope>NUCLEOTIDE SEQUENCE [LARGE SCALE GENOMIC DNA]</scope>
</reference>
<organism evidence="1 2">
    <name type="scientific">Lithospermum erythrorhizon</name>
    <name type="common">Purple gromwell</name>
    <name type="synonym">Lithospermum officinale var. erythrorhizon</name>
    <dbReference type="NCBI Taxonomy" id="34254"/>
    <lineage>
        <taxon>Eukaryota</taxon>
        <taxon>Viridiplantae</taxon>
        <taxon>Streptophyta</taxon>
        <taxon>Embryophyta</taxon>
        <taxon>Tracheophyta</taxon>
        <taxon>Spermatophyta</taxon>
        <taxon>Magnoliopsida</taxon>
        <taxon>eudicotyledons</taxon>
        <taxon>Gunneridae</taxon>
        <taxon>Pentapetalae</taxon>
        <taxon>asterids</taxon>
        <taxon>lamiids</taxon>
        <taxon>Boraginales</taxon>
        <taxon>Boraginaceae</taxon>
        <taxon>Boraginoideae</taxon>
        <taxon>Lithospermeae</taxon>
        <taxon>Lithospermum</taxon>
    </lineage>
</organism>
<dbReference type="InterPro" id="IPR029058">
    <property type="entry name" value="AB_hydrolase_fold"/>
</dbReference>
<evidence type="ECO:0000313" key="2">
    <source>
        <dbReference type="Proteomes" id="UP001454036"/>
    </source>
</evidence>
<keyword evidence="1" id="KW-0378">Hydrolase</keyword>
<protein>
    <submittedName>
        <fullName evidence="1">Hydrolase</fullName>
    </submittedName>
</protein>
<dbReference type="Proteomes" id="UP001454036">
    <property type="component" value="Unassembled WGS sequence"/>
</dbReference>
<dbReference type="SUPFAM" id="SSF53474">
    <property type="entry name" value="alpha/beta-Hydrolases"/>
    <property type="match status" value="1"/>
</dbReference>
<proteinExistence type="predicted"/>
<evidence type="ECO:0000313" key="1">
    <source>
        <dbReference type="EMBL" id="GAA0172674.1"/>
    </source>
</evidence>
<name>A0AAV3R9W3_LITER</name>
<dbReference type="PANTHER" id="PTHR31479:SF2">
    <property type="entry name" value="ALPHA_BETA-HYDROLASES SUPERFAMILY PROTEIN"/>
    <property type="match status" value="1"/>
</dbReference>
<sequence length="333" mass="38670">MGENSLYNESDEVNRRIILANLIKGAYSLELHHHRIYQEEEKLESWWTKFGFEHVSNLEDGGSYYGAIFKNNYTYIPRMSSPNPPEFIIAFRGTIIEPKGLISKDLSHNWKFVRHKLHRSPRVLKAFDTVLRIVELARRPQNVWLTGHSLGAAISLAVGRKLVIEKDLKLETFLFNPPIVSSPFEFSKFVNFFIKTTVHATISMVHESKKTLEIGERFNKLSSWAPHLFINKNDPICNGFISYFENRDMMMAWMGAGSAKKMVYKCSLIGLIGKGIRRDWEPIHLLPSAILTITSRYHSPLDLFKAHEIVAWMEKDLLWDKKKYEFNEINHSI</sequence>
<dbReference type="EMBL" id="BAABME010008233">
    <property type="protein sequence ID" value="GAA0172674.1"/>
    <property type="molecule type" value="Genomic_DNA"/>
</dbReference>
<dbReference type="AlphaFoldDB" id="A0AAV3R9W3"/>
<dbReference type="PANTHER" id="PTHR31479">
    <property type="entry name" value="ALPHA/BETA-HYDROLASES SUPERFAMILY PROTEIN"/>
    <property type="match status" value="1"/>
</dbReference>
<accession>A0AAV3R9W3</accession>
<dbReference type="GO" id="GO:0016787">
    <property type="term" value="F:hydrolase activity"/>
    <property type="evidence" value="ECO:0007669"/>
    <property type="project" value="UniProtKB-KW"/>
</dbReference>
<comment type="caution">
    <text evidence="1">The sequence shown here is derived from an EMBL/GenBank/DDBJ whole genome shotgun (WGS) entry which is preliminary data.</text>
</comment>
<dbReference type="Gene3D" id="3.40.50.1820">
    <property type="entry name" value="alpha/beta hydrolase"/>
    <property type="match status" value="1"/>
</dbReference>
<keyword evidence="2" id="KW-1185">Reference proteome</keyword>
<gene>
    <name evidence="1" type="ORF">LIER_26452</name>
</gene>